<feature type="domain" description="Aldehyde dehydrogenase" evidence="2">
    <location>
        <begin position="260"/>
        <end position="393"/>
    </location>
</feature>
<dbReference type="Gene3D" id="3.40.605.10">
    <property type="entry name" value="Aldehyde Dehydrogenase, Chain A, domain 1"/>
    <property type="match status" value="1"/>
</dbReference>
<accession>A0A1H9TFN6</accession>
<organism evidence="3 4">
    <name type="scientific">Streptomyces qinglanensis</name>
    <dbReference type="NCBI Taxonomy" id="943816"/>
    <lineage>
        <taxon>Bacteria</taxon>
        <taxon>Bacillati</taxon>
        <taxon>Actinomycetota</taxon>
        <taxon>Actinomycetes</taxon>
        <taxon>Kitasatosporales</taxon>
        <taxon>Streptomycetaceae</taxon>
        <taxon>Streptomyces</taxon>
    </lineage>
</organism>
<dbReference type="PANTHER" id="PTHR43353:SF5">
    <property type="entry name" value="SUCCINATE-SEMIALDEHYDE DEHYDROGENASE, MITOCHONDRIAL"/>
    <property type="match status" value="1"/>
</dbReference>
<dbReference type="EMBL" id="FOGO01000006">
    <property type="protein sequence ID" value="SER96045.1"/>
    <property type="molecule type" value="Genomic_DNA"/>
</dbReference>
<dbReference type="InterPro" id="IPR050740">
    <property type="entry name" value="Aldehyde_DH_Superfamily"/>
</dbReference>
<gene>
    <name evidence="3" type="ORF">SAMN05421870_106107</name>
</gene>
<dbReference type="InterPro" id="IPR015590">
    <property type="entry name" value="Aldehyde_DH_dom"/>
</dbReference>
<protein>
    <submittedName>
        <fullName evidence="3">Succinate-semialdehyde dehydrogenase / glutarate-semialdehyde dehydrogenase</fullName>
    </submittedName>
</protein>
<proteinExistence type="predicted"/>
<evidence type="ECO:0000313" key="4">
    <source>
        <dbReference type="Proteomes" id="UP000182841"/>
    </source>
</evidence>
<dbReference type="SUPFAM" id="SSF53720">
    <property type="entry name" value="ALDH-like"/>
    <property type="match status" value="1"/>
</dbReference>
<evidence type="ECO:0000313" key="3">
    <source>
        <dbReference type="EMBL" id="SER96045.1"/>
    </source>
</evidence>
<reference evidence="4" key="1">
    <citation type="submission" date="2016-10" db="EMBL/GenBank/DDBJ databases">
        <authorList>
            <person name="Varghese N."/>
            <person name="Submissions S."/>
        </authorList>
    </citation>
    <scope>NUCLEOTIDE SEQUENCE [LARGE SCALE GENOMIC DNA]</scope>
    <source>
        <strain evidence="4">CGMCC 4.6825</strain>
    </source>
</reference>
<keyword evidence="1" id="KW-0560">Oxidoreductase</keyword>
<dbReference type="GO" id="GO:0016620">
    <property type="term" value="F:oxidoreductase activity, acting on the aldehyde or oxo group of donors, NAD or NADP as acceptor"/>
    <property type="evidence" value="ECO:0007669"/>
    <property type="project" value="InterPro"/>
</dbReference>
<dbReference type="Pfam" id="PF00171">
    <property type="entry name" value="Aldedh"/>
    <property type="match status" value="2"/>
</dbReference>
<dbReference type="InterPro" id="IPR016162">
    <property type="entry name" value="Ald_DH_N"/>
</dbReference>
<feature type="domain" description="Aldehyde dehydrogenase" evidence="2">
    <location>
        <begin position="44"/>
        <end position="223"/>
    </location>
</feature>
<dbReference type="PANTHER" id="PTHR43353">
    <property type="entry name" value="SUCCINATE-SEMIALDEHYDE DEHYDROGENASE, MITOCHONDRIAL"/>
    <property type="match status" value="1"/>
</dbReference>
<dbReference type="Gene3D" id="3.40.309.10">
    <property type="entry name" value="Aldehyde Dehydrogenase, Chain A, domain 2"/>
    <property type="match status" value="1"/>
</dbReference>
<dbReference type="InterPro" id="IPR016161">
    <property type="entry name" value="Ald_DH/histidinol_DH"/>
</dbReference>
<sequence length="447" mass="46364">MNPGPRFGDRVARELLGPSLARVLAEAGVDSTCGALLPVPGVFSGRALISVPVGGPEAVPAAVARAEEASGAWGTCPARRRLGWVARFGRAVAERRAALAAVLPQSSGLGPEDARIEYEDASRTVRACARAAFLRPRAAPGKPHGAPLRPADRPAVVFSGVDEARPLASLLEGALPALLSGIAVVTCLDRRSAVPALAAVAAARGAGLPRHVWQLLVHGPDREDGVVLRSVLAEHTQGPALQCCRHPLPRQGRAPGLLVLRRDGNVRAAARGALAACFGRAGRRCSATPVVAVDRGLVPAFLADLGMRLISFEPAAALPEPGQEERLLSWARGLAEDGGRVLWRGPPGGTGHACTPQPLVLLAPEHARAVPPGPPPGPVAVVVPFSSWADALGLMRHGGPHLSVYTRASPRRLWPQFAGLPAARISLNRPPEAGLPPALSLDALRSA</sequence>
<dbReference type="InterPro" id="IPR016163">
    <property type="entry name" value="Ald_DH_C"/>
</dbReference>
<name>A0A1H9TFN6_9ACTN</name>
<dbReference type="AlphaFoldDB" id="A0A1H9TFN6"/>
<keyword evidence="4" id="KW-1185">Reference proteome</keyword>
<evidence type="ECO:0000259" key="2">
    <source>
        <dbReference type="Pfam" id="PF00171"/>
    </source>
</evidence>
<dbReference type="Proteomes" id="UP000182841">
    <property type="component" value="Unassembled WGS sequence"/>
</dbReference>
<dbReference type="RefSeq" id="WP_075000927.1">
    <property type="nucleotide sequence ID" value="NZ_FOGO01000006.1"/>
</dbReference>
<evidence type="ECO:0000256" key="1">
    <source>
        <dbReference type="ARBA" id="ARBA00023002"/>
    </source>
</evidence>